<sequence length="229" mass="26641">MCKVKGKVNYRAYINVSDLKWWSSIEDFTRSVYTKDPTVTVQQVLDLYIRNLVEIANIKNINPNVLQRARDLCKNIKKTEYLKIIRDILLKVIRNDAKIDIKTIITLNDKINEFWLSPNEQQQNQFSKKLQKSGKQEISSQLGEQSIQLDSSSEYIPTGYFIQKSKVKFKQVTILFFLSIDWAIQETGSNNHIDQQQSSQHEIDPLGVNTNDEMDLLETIHVSKIDLDF</sequence>
<dbReference type="OrthoDB" id="10623807at2759"/>
<proteinExistence type="predicted"/>
<comment type="caution">
    <text evidence="1">The sequence shown here is derived from an EMBL/GenBank/DDBJ whole genome shotgun (WGS) entry which is preliminary data.</text>
</comment>
<gene>
    <name evidence="1" type="ORF">Glove_468g5</name>
</gene>
<organism evidence="1 2">
    <name type="scientific">Diversispora epigaea</name>
    <dbReference type="NCBI Taxonomy" id="1348612"/>
    <lineage>
        <taxon>Eukaryota</taxon>
        <taxon>Fungi</taxon>
        <taxon>Fungi incertae sedis</taxon>
        <taxon>Mucoromycota</taxon>
        <taxon>Glomeromycotina</taxon>
        <taxon>Glomeromycetes</taxon>
        <taxon>Diversisporales</taxon>
        <taxon>Diversisporaceae</taxon>
        <taxon>Diversispora</taxon>
    </lineage>
</organism>
<reference evidence="1 2" key="1">
    <citation type="submission" date="2018-08" db="EMBL/GenBank/DDBJ databases">
        <title>Genome and evolution of the arbuscular mycorrhizal fungus Diversispora epigaea (formerly Glomus versiforme) and its bacterial endosymbionts.</title>
        <authorList>
            <person name="Sun X."/>
            <person name="Fei Z."/>
            <person name="Harrison M."/>
        </authorList>
    </citation>
    <scope>NUCLEOTIDE SEQUENCE [LARGE SCALE GENOMIC DNA]</scope>
    <source>
        <strain evidence="1 2">IT104</strain>
    </source>
</reference>
<dbReference type="EMBL" id="PQFF01000410">
    <property type="protein sequence ID" value="RHZ51910.1"/>
    <property type="molecule type" value="Genomic_DNA"/>
</dbReference>
<dbReference type="AlphaFoldDB" id="A0A397GV18"/>
<evidence type="ECO:0000313" key="1">
    <source>
        <dbReference type="EMBL" id="RHZ51910.1"/>
    </source>
</evidence>
<evidence type="ECO:0000313" key="2">
    <source>
        <dbReference type="Proteomes" id="UP000266861"/>
    </source>
</evidence>
<protein>
    <submittedName>
        <fullName evidence="1">Uncharacterized protein</fullName>
    </submittedName>
</protein>
<keyword evidence="2" id="KW-1185">Reference proteome</keyword>
<accession>A0A397GV18</accession>
<dbReference type="Proteomes" id="UP000266861">
    <property type="component" value="Unassembled WGS sequence"/>
</dbReference>
<name>A0A397GV18_9GLOM</name>